<keyword evidence="2" id="KW-1185">Reference proteome</keyword>
<accession>A0ACC2GRQ7</accession>
<gene>
    <name evidence="1" type="ORF">DPEC_G00132460</name>
</gene>
<evidence type="ECO:0000313" key="1">
    <source>
        <dbReference type="EMBL" id="KAJ8006309.1"/>
    </source>
</evidence>
<dbReference type="EMBL" id="CM055737">
    <property type="protein sequence ID" value="KAJ8006309.1"/>
    <property type="molecule type" value="Genomic_DNA"/>
</dbReference>
<evidence type="ECO:0000313" key="2">
    <source>
        <dbReference type="Proteomes" id="UP001157502"/>
    </source>
</evidence>
<proteinExistence type="predicted"/>
<reference evidence="1" key="1">
    <citation type="submission" date="2021-05" db="EMBL/GenBank/DDBJ databases">
        <authorList>
            <person name="Pan Q."/>
            <person name="Jouanno E."/>
            <person name="Zahm M."/>
            <person name="Klopp C."/>
            <person name="Cabau C."/>
            <person name="Louis A."/>
            <person name="Berthelot C."/>
            <person name="Parey E."/>
            <person name="Roest Crollius H."/>
            <person name="Montfort J."/>
            <person name="Robinson-Rechavi M."/>
            <person name="Bouchez O."/>
            <person name="Lampietro C."/>
            <person name="Lopez Roques C."/>
            <person name="Donnadieu C."/>
            <person name="Postlethwait J."/>
            <person name="Bobe J."/>
            <person name="Dillon D."/>
            <person name="Chandos A."/>
            <person name="von Hippel F."/>
            <person name="Guiguen Y."/>
        </authorList>
    </citation>
    <scope>NUCLEOTIDE SEQUENCE</scope>
    <source>
        <strain evidence="1">YG-Jan2019</strain>
    </source>
</reference>
<name>A0ACC2GRQ7_DALPE</name>
<organism evidence="1 2">
    <name type="scientific">Dallia pectoralis</name>
    <name type="common">Alaska blackfish</name>
    <dbReference type="NCBI Taxonomy" id="75939"/>
    <lineage>
        <taxon>Eukaryota</taxon>
        <taxon>Metazoa</taxon>
        <taxon>Chordata</taxon>
        <taxon>Craniata</taxon>
        <taxon>Vertebrata</taxon>
        <taxon>Euteleostomi</taxon>
        <taxon>Actinopterygii</taxon>
        <taxon>Neopterygii</taxon>
        <taxon>Teleostei</taxon>
        <taxon>Protacanthopterygii</taxon>
        <taxon>Esociformes</taxon>
        <taxon>Umbridae</taxon>
        <taxon>Dallia</taxon>
    </lineage>
</organism>
<comment type="caution">
    <text evidence="1">The sequence shown here is derived from an EMBL/GenBank/DDBJ whole genome shotgun (WGS) entry which is preliminary data.</text>
</comment>
<sequence length="125" mass="14847">MSRILEQPFRFKHLATACTWQLRCTVDFVMKQQLDIRMRINNDKGQCLERVYMHNMRMKYNMAPGRQAREMEHLEYLIASRLSTLSWDGYAGVKWLSCRSQGQNHLVSNHHPACRTGSRKQPQRH</sequence>
<dbReference type="Proteomes" id="UP001157502">
    <property type="component" value="Chromosome 10"/>
</dbReference>
<protein>
    <submittedName>
        <fullName evidence="1">Uncharacterized protein</fullName>
    </submittedName>
</protein>